<dbReference type="AlphaFoldDB" id="A0A8K1CM15"/>
<proteinExistence type="inferred from homology"/>
<feature type="transmembrane region" description="Helical" evidence="7">
    <location>
        <begin position="311"/>
        <end position="331"/>
    </location>
</feature>
<evidence type="ECO:0000256" key="6">
    <source>
        <dbReference type="ARBA" id="ARBA00023136"/>
    </source>
</evidence>
<dbReference type="PANTHER" id="PTHR31585:SF5">
    <property type="entry name" value="RNA-BINDING S4 DOMAIN-CONTAINING PROTEIN"/>
    <property type="match status" value="1"/>
</dbReference>
<feature type="transmembrane region" description="Helical" evidence="7">
    <location>
        <begin position="337"/>
        <end position="361"/>
    </location>
</feature>
<name>A0A8K1CM15_PYTOL</name>
<feature type="transmembrane region" description="Helical" evidence="7">
    <location>
        <begin position="125"/>
        <end position="142"/>
    </location>
</feature>
<feature type="transmembrane region" description="Helical" evidence="7">
    <location>
        <begin position="483"/>
        <end position="509"/>
    </location>
</feature>
<dbReference type="SUPFAM" id="SSF103473">
    <property type="entry name" value="MFS general substrate transporter"/>
    <property type="match status" value="1"/>
</dbReference>
<evidence type="ECO:0000313" key="8">
    <source>
        <dbReference type="EMBL" id="TMW65156.1"/>
    </source>
</evidence>
<evidence type="ECO:0000256" key="1">
    <source>
        <dbReference type="ARBA" id="ARBA00004141"/>
    </source>
</evidence>
<comment type="subcellular location">
    <subcellularLocation>
        <location evidence="1">Membrane</location>
        <topology evidence="1">Multi-pass membrane protein</topology>
    </subcellularLocation>
</comment>
<feature type="transmembrane region" description="Helical" evidence="7">
    <location>
        <begin position="273"/>
        <end position="290"/>
    </location>
</feature>
<comment type="similarity">
    <text evidence="2">Belongs to the major facilitator superfamily. Folate-biopterin transporter (TC 2.A.71) family.</text>
</comment>
<dbReference type="Pfam" id="PF03092">
    <property type="entry name" value="BT1"/>
    <property type="match status" value="1"/>
</dbReference>
<comment type="caution">
    <text evidence="8">The sequence shown here is derived from an EMBL/GenBank/DDBJ whole genome shotgun (WGS) entry which is preliminary data.</text>
</comment>
<keyword evidence="4 7" id="KW-0812">Transmembrane</keyword>
<evidence type="ECO:0000256" key="5">
    <source>
        <dbReference type="ARBA" id="ARBA00022989"/>
    </source>
</evidence>
<dbReference type="PANTHER" id="PTHR31585">
    <property type="entry name" value="FOLATE-BIOPTERIN TRANSPORTER 1, CHLOROPLASTIC"/>
    <property type="match status" value="1"/>
</dbReference>
<feature type="transmembrane region" description="Helical" evidence="7">
    <location>
        <begin position="223"/>
        <end position="246"/>
    </location>
</feature>
<feature type="transmembrane region" description="Helical" evidence="7">
    <location>
        <begin position="450"/>
        <end position="471"/>
    </location>
</feature>
<dbReference type="EMBL" id="SPLM01000038">
    <property type="protein sequence ID" value="TMW65156.1"/>
    <property type="molecule type" value="Genomic_DNA"/>
</dbReference>
<keyword evidence="3" id="KW-0813">Transport</keyword>
<evidence type="ECO:0000256" key="3">
    <source>
        <dbReference type="ARBA" id="ARBA00022448"/>
    </source>
</evidence>
<evidence type="ECO:0000256" key="7">
    <source>
        <dbReference type="SAM" id="Phobius"/>
    </source>
</evidence>
<dbReference type="GO" id="GO:0016020">
    <property type="term" value="C:membrane"/>
    <property type="evidence" value="ECO:0007669"/>
    <property type="project" value="UniProtKB-SubCell"/>
</dbReference>
<organism evidence="8 9">
    <name type="scientific">Pythium oligandrum</name>
    <name type="common">Mycoparasitic fungus</name>
    <dbReference type="NCBI Taxonomy" id="41045"/>
    <lineage>
        <taxon>Eukaryota</taxon>
        <taxon>Sar</taxon>
        <taxon>Stramenopiles</taxon>
        <taxon>Oomycota</taxon>
        <taxon>Peronosporomycetes</taxon>
        <taxon>Pythiales</taxon>
        <taxon>Pythiaceae</taxon>
        <taxon>Pythium</taxon>
    </lineage>
</organism>
<evidence type="ECO:0000256" key="2">
    <source>
        <dbReference type="ARBA" id="ARBA00007015"/>
    </source>
</evidence>
<keyword evidence="5 7" id="KW-1133">Transmembrane helix</keyword>
<reference evidence="8" key="1">
    <citation type="submission" date="2019-03" db="EMBL/GenBank/DDBJ databases">
        <title>Long read genome sequence of the mycoparasitic Pythium oligandrum ATCC 38472 isolated from sugarbeet rhizosphere.</title>
        <authorList>
            <person name="Gaulin E."/>
        </authorList>
    </citation>
    <scope>NUCLEOTIDE SEQUENCE</scope>
    <source>
        <strain evidence="8">ATCC 38472_TT</strain>
    </source>
</reference>
<keyword evidence="9" id="KW-1185">Reference proteome</keyword>
<accession>A0A8K1CM15</accession>
<protein>
    <recommendedName>
        <fullName evidence="10">Transmembrane protein</fullName>
    </recommendedName>
</protein>
<evidence type="ECO:0008006" key="10">
    <source>
        <dbReference type="Google" id="ProtNLM"/>
    </source>
</evidence>
<dbReference type="InterPro" id="IPR036259">
    <property type="entry name" value="MFS_trans_sf"/>
</dbReference>
<dbReference type="OrthoDB" id="164313at2759"/>
<gene>
    <name evidence="8" type="ORF">Poli38472_009323</name>
</gene>
<evidence type="ECO:0000256" key="4">
    <source>
        <dbReference type="ARBA" id="ARBA00022692"/>
    </source>
</evidence>
<feature type="transmembrane region" description="Helical" evidence="7">
    <location>
        <begin position="154"/>
        <end position="174"/>
    </location>
</feature>
<dbReference type="Proteomes" id="UP000794436">
    <property type="component" value="Unassembled WGS sequence"/>
</dbReference>
<sequence>MPLEPVKVTIEDQPGSSRSLDDHHNARYVAGSQFFNHRRAGAIRNGGPVKLFSSDYCGVLISGAFSSLVYQMLRDCLQYLLVYLQVSAETRTTAERLVESTAIFGFVIGYLSDCTPILGYHRKTYMLLGWAWACMLSLAMLIHTQADDKVMSTYIFIGFAAMASFGTMIAYVACEIYLVELSQQETIEERGTIVAMYTIARITGQASGRVMSRIMNASNTIGSIRWGFVALFAFSLIPPLCVINFLEEPLATRPAMSWKLGSRQFWQIVQQRVVRYIITFICVYSAFSNIRMKDADNAIVSWLALQPSGEFMGRVVRDLAGITASAIWVVWFLNRPWVQFFAVGPLFNAFPAALLAILVATHSLRAQWFYYGMQIFGGVAEGVFRLAYLIPLVEICDIGSEGQTVGMVLSFDKLLATITRTISSEAFLSANWSLTPSLVNADNANAHNKVVVMTSVGNGLKLLALLGLIFLPTQKLDAQQLRAYGGFSSIGGAVIIVFFVVCFVSVTVLNLTVYF</sequence>
<dbReference type="InterPro" id="IPR039309">
    <property type="entry name" value="BT1"/>
</dbReference>
<keyword evidence="6 7" id="KW-0472">Membrane</keyword>
<evidence type="ECO:0000313" key="9">
    <source>
        <dbReference type="Proteomes" id="UP000794436"/>
    </source>
</evidence>
<feature type="transmembrane region" description="Helical" evidence="7">
    <location>
        <begin position="368"/>
        <end position="390"/>
    </location>
</feature>